<keyword evidence="3" id="KW-0813">Transport</keyword>
<feature type="transmembrane region" description="Helical" evidence="8">
    <location>
        <begin position="137"/>
        <end position="169"/>
    </location>
</feature>
<dbReference type="RefSeq" id="WP_375527505.1">
    <property type="nucleotide sequence ID" value="NZ_JBHILM010000030.1"/>
</dbReference>
<feature type="transmembrane region" description="Helical" evidence="8">
    <location>
        <begin position="12"/>
        <end position="30"/>
    </location>
</feature>
<dbReference type="NCBIfam" id="TIGR00912">
    <property type="entry name" value="2A0309"/>
    <property type="match status" value="1"/>
</dbReference>
<evidence type="ECO:0000256" key="3">
    <source>
        <dbReference type="ARBA" id="ARBA00022448"/>
    </source>
</evidence>
<organism evidence="9 10">
    <name type="scientific">Paenibacillus terreus</name>
    <dbReference type="NCBI Taxonomy" id="1387834"/>
    <lineage>
        <taxon>Bacteria</taxon>
        <taxon>Bacillati</taxon>
        <taxon>Bacillota</taxon>
        <taxon>Bacilli</taxon>
        <taxon>Bacillales</taxon>
        <taxon>Paenibacillaceae</taxon>
        <taxon>Paenibacillus</taxon>
    </lineage>
</organism>
<sequence length="362" mass="40578">MRKVTTGLSQIAMAMAAFEVGSTTLFLQGATAKQDAWLAMLIGAACGFLLLLLYLKIFHMDSKSDLFELCKKYMGKWLGSAVGLAFVCYFTYESARNLRDIGDLATLTLLNRTPTAFVTLLAILVIADCIHLGPRAWFLLVTVLFYMITLGYIILLLIISFTGLVHLQFMLPILENGLKPVWEAALPEIISFPFGQTVLFLVFFKFVSEPKNLNKSVILTYWLIAIFLIGVNQICILVLGPDLAATTTYPLFQVTQLTTVEKIVERADPLFAMILFLGIGIKASAFYMGAAIGMRRITSISYKVWLVAIGTAIYLLTFLSPNFTEFLWIGLHLALDRIWPVFQIALPLLLFFVLWVRKKKRA</sequence>
<feature type="transmembrane region" description="Helical" evidence="8">
    <location>
        <begin position="270"/>
        <end position="292"/>
    </location>
</feature>
<evidence type="ECO:0000256" key="1">
    <source>
        <dbReference type="ARBA" id="ARBA00004141"/>
    </source>
</evidence>
<evidence type="ECO:0000256" key="4">
    <source>
        <dbReference type="ARBA" id="ARBA00022544"/>
    </source>
</evidence>
<keyword evidence="10" id="KW-1185">Reference proteome</keyword>
<dbReference type="PANTHER" id="PTHR34975:SF2">
    <property type="entry name" value="SPORE GERMINATION PROTEIN A2"/>
    <property type="match status" value="1"/>
</dbReference>
<keyword evidence="7 8" id="KW-0472">Membrane</keyword>
<feature type="transmembrane region" description="Helical" evidence="8">
    <location>
        <begin position="75"/>
        <end position="92"/>
    </location>
</feature>
<comment type="subcellular location">
    <subcellularLocation>
        <location evidence="1">Membrane</location>
        <topology evidence="1">Multi-pass membrane protein</topology>
    </subcellularLocation>
</comment>
<evidence type="ECO:0000313" key="9">
    <source>
        <dbReference type="EMBL" id="MFB5683779.1"/>
    </source>
</evidence>
<comment type="similarity">
    <text evidence="2">Belongs to the amino acid-polyamine-organocation (APC) superfamily. Spore germination protein (SGP) (TC 2.A.3.9) family.</text>
</comment>
<evidence type="ECO:0000256" key="2">
    <source>
        <dbReference type="ARBA" id="ARBA00007998"/>
    </source>
</evidence>
<name>A0ABV5BEG6_9BACL</name>
<reference evidence="9 10" key="1">
    <citation type="submission" date="2024-09" db="EMBL/GenBank/DDBJ databases">
        <authorList>
            <person name="Ruan L."/>
        </authorList>
    </citation>
    <scope>NUCLEOTIDE SEQUENCE [LARGE SCALE GENOMIC DNA]</scope>
    <source>
        <strain evidence="9 10">D33</strain>
    </source>
</reference>
<keyword evidence="5 8" id="KW-0812">Transmembrane</keyword>
<feature type="transmembrane region" description="Helical" evidence="8">
    <location>
        <begin position="112"/>
        <end position="130"/>
    </location>
</feature>
<evidence type="ECO:0000256" key="6">
    <source>
        <dbReference type="ARBA" id="ARBA00022989"/>
    </source>
</evidence>
<feature type="transmembrane region" description="Helical" evidence="8">
    <location>
        <begin position="304"/>
        <end position="323"/>
    </location>
</feature>
<dbReference type="Proteomes" id="UP001580407">
    <property type="component" value="Unassembled WGS sequence"/>
</dbReference>
<accession>A0ABV5BEG6</accession>
<protein>
    <submittedName>
        <fullName evidence="9">GerAB/ArcD/ProY family transporter</fullName>
    </submittedName>
</protein>
<feature type="transmembrane region" description="Helical" evidence="8">
    <location>
        <begin position="338"/>
        <end position="356"/>
    </location>
</feature>
<feature type="transmembrane region" description="Helical" evidence="8">
    <location>
        <begin position="36"/>
        <end position="55"/>
    </location>
</feature>
<keyword evidence="4" id="KW-0309">Germination</keyword>
<evidence type="ECO:0000256" key="5">
    <source>
        <dbReference type="ARBA" id="ARBA00022692"/>
    </source>
</evidence>
<keyword evidence="6 8" id="KW-1133">Transmembrane helix</keyword>
<dbReference type="PANTHER" id="PTHR34975">
    <property type="entry name" value="SPORE GERMINATION PROTEIN A2"/>
    <property type="match status" value="1"/>
</dbReference>
<comment type="caution">
    <text evidence="9">The sequence shown here is derived from an EMBL/GenBank/DDBJ whole genome shotgun (WGS) entry which is preliminary data.</text>
</comment>
<feature type="transmembrane region" description="Helical" evidence="8">
    <location>
        <begin position="219"/>
        <end position="240"/>
    </location>
</feature>
<evidence type="ECO:0000313" key="10">
    <source>
        <dbReference type="Proteomes" id="UP001580407"/>
    </source>
</evidence>
<dbReference type="EMBL" id="JBHILM010000030">
    <property type="protein sequence ID" value="MFB5683779.1"/>
    <property type="molecule type" value="Genomic_DNA"/>
</dbReference>
<dbReference type="Pfam" id="PF03845">
    <property type="entry name" value="Spore_permease"/>
    <property type="match status" value="1"/>
</dbReference>
<gene>
    <name evidence="9" type="ORF">ACE3NQ_22970</name>
</gene>
<dbReference type="InterPro" id="IPR004761">
    <property type="entry name" value="Spore_GerAB"/>
</dbReference>
<feature type="transmembrane region" description="Helical" evidence="8">
    <location>
        <begin position="189"/>
        <end position="207"/>
    </location>
</feature>
<evidence type="ECO:0000256" key="8">
    <source>
        <dbReference type="SAM" id="Phobius"/>
    </source>
</evidence>
<evidence type="ECO:0000256" key="7">
    <source>
        <dbReference type="ARBA" id="ARBA00023136"/>
    </source>
</evidence>
<proteinExistence type="inferred from homology"/>